<dbReference type="SMART" id="SM00028">
    <property type="entry name" value="TPR"/>
    <property type="match status" value="1"/>
</dbReference>
<evidence type="ECO:0000256" key="1">
    <source>
        <dbReference type="ARBA" id="ARBA00000971"/>
    </source>
</evidence>
<evidence type="ECO:0000256" key="2">
    <source>
        <dbReference type="ARBA" id="ARBA00013194"/>
    </source>
</evidence>
<feature type="region of interest" description="Disordered" evidence="7">
    <location>
        <begin position="347"/>
        <end position="381"/>
    </location>
</feature>
<keyword evidence="6" id="KW-0175">Coiled coil</keyword>
<keyword evidence="4" id="KW-0413">Isomerase</keyword>
<dbReference type="PANTHER" id="PTHR46512:SF9">
    <property type="entry name" value="PEPTIDYLPROLYL ISOMERASE"/>
    <property type="match status" value="1"/>
</dbReference>
<evidence type="ECO:0000313" key="9">
    <source>
        <dbReference type="EMBL" id="CAK9066957.1"/>
    </source>
</evidence>
<dbReference type="InterPro" id="IPR019734">
    <property type="entry name" value="TPR_rpt"/>
</dbReference>
<proteinExistence type="predicted"/>
<evidence type="ECO:0000256" key="7">
    <source>
        <dbReference type="SAM" id="MobiDB-lite"/>
    </source>
</evidence>
<feature type="compositionally biased region" description="Acidic residues" evidence="7">
    <location>
        <begin position="367"/>
        <end position="378"/>
    </location>
</feature>
<gene>
    <name evidence="9" type="ORF">CCMP2556_LOCUS32910</name>
</gene>
<dbReference type="InterPro" id="IPR050754">
    <property type="entry name" value="FKBP4/5/8-like"/>
</dbReference>
<organism evidence="9 10">
    <name type="scientific">Durusdinium trenchii</name>
    <dbReference type="NCBI Taxonomy" id="1381693"/>
    <lineage>
        <taxon>Eukaryota</taxon>
        <taxon>Sar</taxon>
        <taxon>Alveolata</taxon>
        <taxon>Dinophyceae</taxon>
        <taxon>Suessiales</taxon>
        <taxon>Symbiodiniaceae</taxon>
        <taxon>Durusdinium</taxon>
    </lineage>
</organism>
<dbReference type="EC" id="5.2.1.8" evidence="2"/>
<evidence type="ECO:0000256" key="6">
    <source>
        <dbReference type="SAM" id="Coils"/>
    </source>
</evidence>
<keyword evidence="8" id="KW-0812">Transmembrane</keyword>
<feature type="repeat" description="TPR" evidence="5">
    <location>
        <begin position="57"/>
        <end position="90"/>
    </location>
</feature>
<comment type="catalytic activity">
    <reaction evidence="1">
        <text>[protein]-peptidylproline (omega=180) = [protein]-peptidylproline (omega=0)</text>
        <dbReference type="Rhea" id="RHEA:16237"/>
        <dbReference type="Rhea" id="RHEA-COMP:10747"/>
        <dbReference type="Rhea" id="RHEA-COMP:10748"/>
        <dbReference type="ChEBI" id="CHEBI:83833"/>
        <dbReference type="ChEBI" id="CHEBI:83834"/>
        <dbReference type="EC" id="5.2.1.8"/>
    </reaction>
</comment>
<evidence type="ECO:0000256" key="4">
    <source>
        <dbReference type="ARBA" id="ARBA00023235"/>
    </source>
</evidence>
<accession>A0ABP0NT42</accession>
<keyword evidence="10" id="KW-1185">Reference proteome</keyword>
<keyword evidence="5" id="KW-0802">TPR repeat</keyword>
<evidence type="ECO:0000313" key="10">
    <source>
        <dbReference type="Proteomes" id="UP001642484"/>
    </source>
</evidence>
<dbReference type="SUPFAM" id="SSF48452">
    <property type="entry name" value="TPR-like"/>
    <property type="match status" value="1"/>
</dbReference>
<comment type="caution">
    <text evidence="9">The sequence shown here is derived from an EMBL/GenBank/DDBJ whole genome shotgun (WGS) entry which is preliminary data.</text>
</comment>
<dbReference type="EMBL" id="CAXAMN010022161">
    <property type="protein sequence ID" value="CAK9066957.1"/>
    <property type="molecule type" value="Genomic_DNA"/>
</dbReference>
<keyword evidence="8" id="KW-0472">Membrane</keyword>
<keyword evidence="8" id="KW-1133">Transmembrane helix</keyword>
<keyword evidence="3" id="KW-0697">Rotamase</keyword>
<sequence>MDAIEKYEEAASLVHYCYSTDPGWRKNQRGIDDDVLVLVDDVGSTEEEAKWQRKHRALCALNLAACKQKLDKFDEAIAACDTALELDPDNVKALYRRAESRIRPVKATAYEHDLAIKDLAKANRLDPSNQTVERLLVRLRGERRVQREKDAKTFTGMFDRGQIYDKVAHEARVAAATAKGGSLLSSGATYQDLEKRIEEISEEDPLEKRIQDAELLRDLYVRNGKEDEARKLNEQIKEAKKAVKAVEQPKIDWANPPAELVEDAKRHGLDLMDPVVVQELKRLELEGFDKLEEVAEGATDPEEEEDDLQVPWKRYLIFFLVMYLFWCLVDVALLSLAPKQMPKLQAEQQHAERGASSGHSLEVESHEIEEEAVPDEDMPSPTPGHLRMLLDYVSPWIFGEADETEL</sequence>
<dbReference type="PROSITE" id="PS50005">
    <property type="entry name" value="TPR"/>
    <property type="match status" value="1"/>
</dbReference>
<feature type="transmembrane region" description="Helical" evidence="8">
    <location>
        <begin position="315"/>
        <end position="337"/>
    </location>
</feature>
<dbReference type="PANTHER" id="PTHR46512">
    <property type="entry name" value="PEPTIDYLPROLYL ISOMERASE"/>
    <property type="match status" value="1"/>
</dbReference>
<evidence type="ECO:0000256" key="5">
    <source>
        <dbReference type="PROSITE-ProRule" id="PRU00339"/>
    </source>
</evidence>
<evidence type="ECO:0000256" key="3">
    <source>
        <dbReference type="ARBA" id="ARBA00023110"/>
    </source>
</evidence>
<dbReference type="InterPro" id="IPR011990">
    <property type="entry name" value="TPR-like_helical_dom_sf"/>
</dbReference>
<dbReference type="Gene3D" id="1.25.40.10">
    <property type="entry name" value="Tetratricopeptide repeat domain"/>
    <property type="match status" value="1"/>
</dbReference>
<feature type="coiled-coil region" evidence="6">
    <location>
        <begin position="222"/>
        <end position="249"/>
    </location>
</feature>
<evidence type="ECO:0000256" key="8">
    <source>
        <dbReference type="SAM" id="Phobius"/>
    </source>
</evidence>
<dbReference type="Proteomes" id="UP001642484">
    <property type="component" value="Unassembled WGS sequence"/>
</dbReference>
<reference evidence="9 10" key="1">
    <citation type="submission" date="2024-02" db="EMBL/GenBank/DDBJ databases">
        <authorList>
            <person name="Chen Y."/>
            <person name="Shah S."/>
            <person name="Dougan E. K."/>
            <person name="Thang M."/>
            <person name="Chan C."/>
        </authorList>
    </citation>
    <scope>NUCLEOTIDE SEQUENCE [LARGE SCALE GENOMIC DNA]</scope>
</reference>
<protein>
    <recommendedName>
        <fullName evidence="2">peptidylprolyl isomerase</fullName>
        <ecNumber evidence="2">5.2.1.8</ecNumber>
    </recommendedName>
</protein>
<name>A0ABP0NT42_9DINO</name>
<dbReference type="Pfam" id="PF00515">
    <property type="entry name" value="TPR_1"/>
    <property type="match status" value="1"/>
</dbReference>